<dbReference type="PANTHER" id="PTHR36342">
    <property type="entry name" value="PTB DOMAIN ENGULFMENT ADAPTER"/>
    <property type="match status" value="1"/>
</dbReference>
<keyword evidence="2" id="KW-1185">Reference proteome</keyword>
<dbReference type="PANTHER" id="PTHR36342:SF1">
    <property type="entry name" value="PTB DOMAIN ENGULFMENT ADAPTER"/>
    <property type="match status" value="1"/>
</dbReference>
<evidence type="ECO:0000313" key="2">
    <source>
        <dbReference type="Proteomes" id="UP000243459"/>
    </source>
</evidence>
<dbReference type="AlphaFoldDB" id="A0A5P1FTZ5"/>
<evidence type="ECO:0000313" key="1">
    <source>
        <dbReference type="EMBL" id="ONK81805.1"/>
    </source>
</evidence>
<protein>
    <recommendedName>
        <fullName evidence="3">PTB domain-containing protein</fullName>
    </recommendedName>
</protein>
<dbReference type="OrthoDB" id="1920822at2759"/>
<organism evidence="1 2">
    <name type="scientific">Asparagus officinalis</name>
    <name type="common">Garden asparagus</name>
    <dbReference type="NCBI Taxonomy" id="4686"/>
    <lineage>
        <taxon>Eukaryota</taxon>
        <taxon>Viridiplantae</taxon>
        <taxon>Streptophyta</taxon>
        <taxon>Embryophyta</taxon>
        <taxon>Tracheophyta</taxon>
        <taxon>Spermatophyta</taxon>
        <taxon>Magnoliopsida</taxon>
        <taxon>Liliopsida</taxon>
        <taxon>Asparagales</taxon>
        <taxon>Asparagaceae</taxon>
        <taxon>Asparagoideae</taxon>
        <taxon>Asparagus</taxon>
    </lineage>
</organism>
<dbReference type="Gramene" id="ONK81805">
    <property type="protein sequence ID" value="ONK81805"/>
    <property type="gene ID" value="A4U43_C01F33050"/>
</dbReference>
<dbReference type="EMBL" id="CM007381">
    <property type="protein sequence ID" value="ONK81805.1"/>
    <property type="molecule type" value="Genomic_DNA"/>
</dbReference>
<proteinExistence type="predicted"/>
<dbReference type="OMA" id="DCRDFTN"/>
<sequence>MALCASLKLTSSSPLSPPNQGHGKLRDAVYVASVPLRAARGPPQLLMSAAYSLGLWDLQHFMVIIKPAQSQSKAVVFDFQPQDPENIYLVLAALSGRRMPGVIMKRLLSRLPRKRCWFIGFSQADGVEMARKFTEDWSTDLIVGKHDCRHYTTGLVQSLTGEQNVLDSLRGILRKEFIL</sequence>
<name>A0A5P1FTZ5_ASPOF</name>
<accession>A0A5P1FTZ5</accession>
<evidence type="ECO:0008006" key="3">
    <source>
        <dbReference type="Google" id="ProtNLM"/>
    </source>
</evidence>
<reference evidence="2" key="1">
    <citation type="journal article" date="2017" name="Nat. Commun.">
        <title>The asparagus genome sheds light on the origin and evolution of a young Y chromosome.</title>
        <authorList>
            <person name="Harkess A."/>
            <person name="Zhou J."/>
            <person name="Xu C."/>
            <person name="Bowers J.E."/>
            <person name="Van der Hulst R."/>
            <person name="Ayyampalayam S."/>
            <person name="Mercati F."/>
            <person name="Riccardi P."/>
            <person name="McKain M.R."/>
            <person name="Kakrana A."/>
            <person name="Tang H."/>
            <person name="Ray J."/>
            <person name="Groenendijk J."/>
            <person name="Arikit S."/>
            <person name="Mathioni S.M."/>
            <person name="Nakano M."/>
            <person name="Shan H."/>
            <person name="Telgmann-Rauber A."/>
            <person name="Kanno A."/>
            <person name="Yue Z."/>
            <person name="Chen H."/>
            <person name="Li W."/>
            <person name="Chen Y."/>
            <person name="Xu X."/>
            <person name="Zhang Y."/>
            <person name="Luo S."/>
            <person name="Chen H."/>
            <person name="Gao J."/>
            <person name="Mao Z."/>
            <person name="Pires J.C."/>
            <person name="Luo M."/>
            <person name="Kudrna D."/>
            <person name="Wing R.A."/>
            <person name="Meyers B.C."/>
            <person name="Yi K."/>
            <person name="Kong H."/>
            <person name="Lavrijsen P."/>
            <person name="Sunseri F."/>
            <person name="Falavigna A."/>
            <person name="Ye Y."/>
            <person name="Leebens-Mack J.H."/>
            <person name="Chen G."/>
        </authorList>
    </citation>
    <scope>NUCLEOTIDE SEQUENCE [LARGE SCALE GENOMIC DNA]</scope>
    <source>
        <strain evidence="2">cv. DH0086</strain>
    </source>
</reference>
<gene>
    <name evidence="1" type="ORF">A4U43_C01F33050</name>
</gene>
<dbReference type="Proteomes" id="UP000243459">
    <property type="component" value="Chromosome 1"/>
</dbReference>